<dbReference type="AlphaFoldDB" id="A0A2N5VNC0"/>
<dbReference type="EMBL" id="PGCI01000005">
    <property type="protein sequence ID" value="PLW51499.1"/>
    <property type="molecule type" value="Genomic_DNA"/>
</dbReference>
<feature type="compositionally biased region" description="Polar residues" evidence="1">
    <location>
        <begin position="35"/>
        <end position="52"/>
    </location>
</feature>
<gene>
    <name evidence="3" type="ORF">PCANC_00706</name>
    <name evidence="2" type="ORF">PCASD_00400</name>
</gene>
<feature type="compositionally biased region" description="Polar residues" evidence="1">
    <location>
        <begin position="221"/>
        <end position="251"/>
    </location>
</feature>
<accession>A0A2N5VNC0</accession>
<evidence type="ECO:0000313" key="2">
    <source>
        <dbReference type="EMBL" id="PLW51499.1"/>
    </source>
</evidence>
<name>A0A2N5VNC0_9BASI</name>
<feature type="compositionally biased region" description="Basic residues" evidence="1">
    <location>
        <begin position="204"/>
        <end position="219"/>
    </location>
</feature>
<evidence type="ECO:0000313" key="5">
    <source>
        <dbReference type="Proteomes" id="UP000235392"/>
    </source>
</evidence>
<protein>
    <submittedName>
        <fullName evidence="2">Uncharacterized protein</fullName>
    </submittedName>
</protein>
<dbReference type="Proteomes" id="UP000235388">
    <property type="component" value="Unassembled WGS sequence"/>
</dbReference>
<evidence type="ECO:0000313" key="4">
    <source>
        <dbReference type="Proteomes" id="UP000235388"/>
    </source>
</evidence>
<feature type="compositionally biased region" description="Polar residues" evidence="1">
    <location>
        <begin position="180"/>
        <end position="194"/>
    </location>
</feature>
<dbReference type="EMBL" id="PGCJ01000006">
    <property type="protein sequence ID" value="PLW57944.1"/>
    <property type="molecule type" value="Genomic_DNA"/>
</dbReference>
<keyword evidence="4" id="KW-1185">Reference proteome</keyword>
<comment type="caution">
    <text evidence="2">The sequence shown here is derived from an EMBL/GenBank/DDBJ whole genome shotgun (WGS) entry which is preliminary data.</text>
</comment>
<feature type="region of interest" description="Disordered" evidence="1">
    <location>
        <begin position="139"/>
        <end position="262"/>
    </location>
</feature>
<reference evidence="4 5" key="1">
    <citation type="submission" date="2017-11" db="EMBL/GenBank/DDBJ databases">
        <title>De novo assembly and phasing of dikaryotic genomes from two isolates of Puccinia coronata f. sp. avenae, the causal agent of oat crown rust.</title>
        <authorList>
            <person name="Miller M.E."/>
            <person name="Zhang Y."/>
            <person name="Omidvar V."/>
            <person name="Sperschneider J."/>
            <person name="Schwessinger B."/>
            <person name="Raley C."/>
            <person name="Palmer J.M."/>
            <person name="Garnica D."/>
            <person name="Upadhyaya N."/>
            <person name="Rathjen J."/>
            <person name="Taylor J.M."/>
            <person name="Park R.F."/>
            <person name="Dodds P.N."/>
            <person name="Hirsch C.D."/>
            <person name="Kianian S.F."/>
            <person name="Figueroa M."/>
        </authorList>
    </citation>
    <scope>NUCLEOTIDE SEQUENCE [LARGE SCALE GENOMIC DNA]</scope>
    <source>
        <strain evidence="3">12NC29</strain>
        <strain evidence="2">12SD80</strain>
    </source>
</reference>
<evidence type="ECO:0000313" key="3">
    <source>
        <dbReference type="EMBL" id="PLW57944.1"/>
    </source>
</evidence>
<feature type="compositionally biased region" description="Low complexity" evidence="1">
    <location>
        <begin position="155"/>
        <end position="167"/>
    </location>
</feature>
<dbReference type="Proteomes" id="UP000235392">
    <property type="component" value="Unassembled WGS sequence"/>
</dbReference>
<proteinExistence type="predicted"/>
<sequence length="293" mass="31586">MSNSFLPPSFPPYEPSPTQGQPLPQGNFFPLGLHPSNTGGHHQDPNTLQNAAPNPRYQRHCSSHQQDQHASPTPEYQHHPSYQYGSGYNYKHAPSGAGQQTSQVYIQPLNINTILPENSPSRLRPLVVNGFPPRSLLSNLPPGLLTSEENGCPHGQLGNSLLQQSQGPPNTAAALAVGSHQVQSPITLTGSNPPNVIPSPPKTTQKKARQKKTRQKKTRQFLDSTPHQRQQEVSNIAESQVEPSTTSNVATTVKAEPSSMSNVATTVQAEPPATQSECINRFLASCNLAPASS</sequence>
<organism evidence="2 5">
    <name type="scientific">Puccinia coronata f. sp. avenae</name>
    <dbReference type="NCBI Taxonomy" id="200324"/>
    <lineage>
        <taxon>Eukaryota</taxon>
        <taxon>Fungi</taxon>
        <taxon>Dikarya</taxon>
        <taxon>Basidiomycota</taxon>
        <taxon>Pucciniomycotina</taxon>
        <taxon>Pucciniomycetes</taxon>
        <taxon>Pucciniales</taxon>
        <taxon>Pucciniaceae</taxon>
        <taxon>Puccinia</taxon>
    </lineage>
</organism>
<feature type="region of interest" description="Disordered" evidence="1">
    <location>
        <begin position="1"/>
        <end position="81"/>
    </location>
</feature>
<evidence type="ECO:0000256" key="1">
    <source>
        <dbReference type="SAM" id="MobiDB-lite"/>
    </source>
</evidence>